<proteinExistence type="predicted"/>
<gene>
    <name evidence="1" type="ORF">JTE90_002336</name>
</gene>
<reference evidence="1 2" key="1">
    <citation type="journal article" date="2022" name="Nat. Ecol. Evol.">
        <title>A masculinizing supergene underlies an exaggerated male reproductive morph in a spider.</title>
        <authorList>
            <person name="Hendrickx F."/>
            <person name="De Corte Z."/>
            <person name="Sonet G."/>
            <person name="Van Belleghem S.M."/>
            <person name="Kostlbacher S."/>
            <person name="Vangestel C."/>
        </authorList>
    </citation>
    <scope>NUCLEOTIDE SEQUENCE [LARGE SCALE GENOMIC DNA]</scope>
    <source>
        <strain evidence="1">W744_W776</strain>
    </source>
</reference>
<comment type="caution">
    <text evidence="1">The sequence shown here is derived from an EMBL/GenBank/DDBJ whole genome shotgun (WGS) entry which is preliminary data.</text>
</comment>
<dbReference type="Proteomes" id="UP000827092">
    <property type="component" value="Unassembled WGS sequence"/>
</dbReference>
<name>A0AAV6UJL8_9ARAC</name>
<dbReference type="EMBL" id="JAFNEN010000372">
    <property type="protein sequence ID" value="KAG8184489.1"/>
    <property type="molecule type" value="Genomic_DNA"/>
</dbReference>
<accession>A0AAV6UJL8</accession>
<evidence type="ECO:0000313" key="2">
    <source>
        <dbReference type="Proteomes" id="UP000827092"/>
    </source>
</evidence>
<protein>
    <submittedName>
        <fullName evidence="1">Uncharacterized protein</fullName>
    </submittedName>
</protein>
<organism evidence="1 2">
    <name type="scientific">Oedothorax gibbosus</name>
    <dbReference type="NCBI Taxonomy" id="931172"/>
    <lineage>
        <taxon>Eukaryota</taxon>
        <taxon>Metazoa</taxon>
        <taxon>Ecdysozoa</taxon>
        <taxon>Arthropoda</taxon>
        <taxon>Chelicerata</taxon>
        <taxon>Arachnida</taxon>
        <taxon>Araneae</taxon>
        <taxon>Araneomorphae</taxon>
        <taxon>Entelegynae</taxon>
        <taxon>Araneoidea</taxon>
        <taxon>Linyphiidae</taxon>
        <taxon>Erigoninae</taxon>
        <taxon>Oedothorax</taxon>
    </lineage>
</organism>
<keyword evidence="2" id="KW-1185">Reference proteome</keyword>
<evidence type="ECO:0000313" key="1">
    <source>
        <dbReference type="EMBL" id="KAG8184489.1"/>
    </source>
</evidence>
<dbReference type="AlphaFoldDB" id="A0AAV6UJL8"/>
<sequence>MYRRSSHSERLASLHGHDMSVVYPYNLLCKPKPYGILKSWGSGVNNALPPTSSCRDSSNRPPLFVGGINGVSLNCYHFAEIRNTC</sequence>